<evidence type="ECO:0000313" key="4">
    <source>
        <dbReference type="EMBL" id="MET3611946.1"/>
    </source>
</evidence>
<sequence length="163" mass="18411">MKQPRDPGALGPVRKPLLQVLHLWFRMKRGLTLGVRAAAFDDKGRVFLVRHTYVPGWQFPGGGVEVDETALESMERELFEEGNVTLGAAPQLFGVYFNSRITNRDHVLLYVCRDVRCQVPKVPDKEIAETGFFALDALPETTTQSTRQRLKEIAGEDEVAQVW</sequence>
<dbReference type="PANTHER" id="PTHR43046">
    <property type="entry name" value="GDP-MANNOSE MANNOSYL HYDROLASE"/>
    <property type="match status" value="1"/>
</dbReference>
<keyword evidence="5" id="KW-1185">Reference proteome</keyword>
<accession>A0ABV2ITY1</accession>
<proteinExistence type="predicted"/>
<keyword evidence="2" id="KW-0378">Hydrolase</keyword>
<dbReference type="PROSITE" id="PS51462">
    <property type="entry name" value="NUDIX"/>
    <property type="match status" value="1"/>
</dbReference>
<comment type="caution">
    <text evidence="4">The sequence shown here is derived from an EMBL/GenBank/DDBJ whole genome shotgun (WGS) entry which is preliminary data.</text>
</comment>
<feature type="domain" description="Nudix hydrolase" evidence="3">
    <location>
        <begin position="30"/>
        <end position="156"/>
    </location>
</feature>
<dbReference type="Proteomes" id="UP001549047">
    <property type="component" value="Unassembled WGS sequence"/>
</dbReference>
<dbReference type="EMBL" id="JBEPMB010000001">
    <property type="protein sequence ID" value="MET3611946.1"/>
    <property type="molecule type" value="Genomic_DNA"/>
</dbReference>
<name>A0ABV2ITY1_9HYPH</name>
<evidence type="ECO:0000313" key="5">
    <source>
        <dbReference type="Proteomes" id="UP001549047"/>
    </source>
</evidence>
<dbReference type="RefSeq" id="WP_354554474.1">
    <property type="nucleotide sequence ID" value="NZ_JBEPMB010000001.1"/>
</dbReference>
<reference evidence="4 5" key="1">
    <citation type="submission" date="2024-06" db="EMBL/GenBank/DDBJ databases">
        <title>Genomic Encyclopedia of Type Strains, Phase IV (KMG-IV): sequencing the most valuable type-strain genomes for metagenomic binning, comparative biology and taxonomic classification.</title>
        <authorList>
            <person name="Goeker M."/>
        </authorList>
    </citation>
    <scope>NUCLEOTIDE SEQUENCE [LARGE SCALE GENOMIC DNA]</scope>
    <source>
        <strain evidence="4 5">DSM 29780</strain>
    </source>
</reference>
<evidence type="ECO:0000259" key="3">
    <source>
        <dbReference type="PROSITE" id="PS51462"/>
    </source>
</evidence>
<dbReference type="Pfam" id="PF00293">
    <property type="entry name" value="NUDIX"/>
    <property type="match status" value="1"/>
</dbReference>
<evidence type="ECO:0000256" key="2">
    <source>
        <dbReference type="ARBA" id="ARBA00022801"/>
    </source>
</evidence>
<organism evidence="4 5">
    <name type="scientific">Rhizobium aquaticum</name>
    <dbReference type="NCBI Taxonomy" id="1549636"/>
    <lineage>
        <taxon>Bacteria</taxon>
        <taxon>Pseudomonadati</taxon>
        <taxon>Pseudomonadota</taxon>
        <taxon>Alphaproteobacteria</taxon>
        <taxon>Hyphomicrobiales</taxon>
        <taxon>Rhizobiaceae</taxon>
        <taxon>Rhizobium/Agrobacterium group</taxon>
        <taxon>Rhizobium</taxon>
    </lineage>
</organism>
<dbReference type="InterPro" id="IPR015797">
    <property type="entry name" value="NUDIX_hydrolase-like_dom_sf"/>
</dbReference>
<evidence type="ECO:0000256" key="1">
    <source>
        <dbReference type="ARBA" id="ARBA00001946"/>
    </source>
</evidence>
<comment type="cofactor">
    <cofactor evidence="1">
        <name>Mg(2+)</name>
        <dbReference type="ChEBI" id="CHEBI:18420"/>
    </cofactor>
</comment>
<dbReference type="Gene3D" id="3.90.79.10">
    <property type="entry name" value="Nucleoside Triphosphate Pyrophosphohydrolase"/>
    <property type="match status" value="1"/>
</dbReference>
<dbReference type="InterPro" id="IPR000086">
    <property type="entry name" value="NUDIX_hydrolase_dom"/>
</dbReference>
<gene>
    <name evidence="4" type="ORF">ABID16_000251</name>
</gene>
<protein>
    <submittedName>
        <fullName evidence="4">8-oxo-dGTP pyrophosphatase MutT (NUDIX family)</fullName>
    </submittedName>
</protein>
<dbReference type="CDD" id="cd04680">
    <property type="entry name" value="NUDIX_Hydrolase"/>
    <property type="match status" value="1"/>
</dbReference>
<dbReference type="SUPFAM" id="SSF55811">
    <property type="entry name" value="Nudix"/>
    <property type="match status" value="1"/>
</dbReference>
<dbReference type="PANTHER" id="PTHR43046:SF14">
    <property type="entry name" value="MUTT_NUDIX FAMILY PROTEIN"/>
    <property type="match status" value="1"/>
</dbReference>